<accession>A0A182IKY6</accession>
<evidence type="ECO:0000313" key="2">
    <source>
        <dbReference type="EnsemblMetazoa" id="AATE001119-PA.1"/>
    </source>
</evidence>
<dbReference type="EnsemblMetazoa" id="AATE001119-RA">
    <property type="protein sequence ID" value="AATE001119-PA.1"/>
    <property type="gene ID" value="AATE001119"/>
</dbReference>
<evidence type="ECO:0000256" key="1">
    <source>
        <dbReference type="SAM" id="MobiDB-lite"/>
    </source>
</evidence>
<sequence>MANEETNERAVQQRRSPARASPARKRLLESSRGCYEKGKGKAGGEERVRPVALRRPHHLRAGRQHLADPPHRRLVGCAGCGAQRNQTSQADRFLLLLALVVCVAGCVRRQLHRAAPGCGRQQADDVHRQAADLADVLHQAQAQLPRHLLRQIDAVGRFFGGGRLVATRLVQRTDEAHVPLLPLRRHLAPQPPAGRTVVALHEVVAQHAELPRAQMYRLHGEPLRVPLARRQRGQLLGEHLLHAVEPRQQPHERERVRALQVAGAGHHLRDGGLILCLLRVRHRRPDPPHRRVVVRDRLRAQGRQRVTARALLAPGPGRRIRRVVGARRRAEVRRQQLDDAPDRGQHRADVVPHQIVVRGRGRLQLVQLLVFRLRLQLLLVRRPEADRLHRRRFRRACRRSSYHHTLLLPRRQLRMLLLLLQVRAAPPAAPALLLRLLELAPQVVELAGERRQRLAQVAPAAPHQRVVLGAALLVVVRQQQIVDAALHHRQLLVGRLQLGVQPPQQRPVRVQVRPAALRRPAVALGETEPAGILVRAGRQHLADPLHRRLVDRARCGAQRQQPHQAARLLLDLVHDAGHGHRRAELRAAGGRQQADDRHRPAADFADVLHQAAPGAQHHARQVEVHVALVAGGGHRLLLLARRRQLEVPQPPAGRAVLLAHETVPQVAQQPRQVLQLVRKVGQVVRLRLQAGGGAAQRGLQAPLQPGQQLGEHLLRVAEPRQQPHERHRVRRPALADARRHLRDDGVRVRLGRARDRRPDPLQRRPVVRDRLRAQRHQRVAVGATLAAPRPRVGRKSHTNGRKLAGSSSMMRRIADSTEQTSRTSSCCGGGGGGAGCAVVWWWVLPFATTAPSGAVGSCSVGGAAGKDVLPAASALHVAFGLMPPAVAPPVCNGCACCCCWLWWVLSWLFVPKPISRPGPTITPGVLLMTAPPGAGC</sequence>
<feature type="region of interest" description="Disordered" evidence="1">
    <location>
        <begin position="1"/>
        <end position="48"/>
    </location>
</feature>
<feature type="region of interest" description="Disordered" evidence="1">
    <location>
        <begin position="789"/>
        <end position="810"/>
    </location>
</feature>
<protein>
    <submittedName>
        <fullName evidence="2">Uncharacterized protein</fullName>
    </submittedName>
</protein>
<feature type="compositionally biased region" description="Basic residues" evidence="1">
    <location>
        <begin position="791"/>
        <end position="800"/>
    </location>
</feature>
<reference evidence="2" key="1">
    <citation type="submission" date="2022-08" db="UniProtKB">
        <authorList>
            <consortium name="EnsemblMetazoa"/>
        </authorList>
    </citation>
    <scope>IDENTIFICATION</scope>
    <source>
        <strain evidence="2">EBRO</strain>
    </source>
</reference>
<dbReference type="VEuPathDB" id="VectorBase:AATE001119"/>
<name>A0A182IKY6_ANOAO</name>
<dbReference type="AlphaFoldDB" id="A0A182IKY6"/>
<feature type="compositionally biased region" description="Basic and acidic residues" evidence="1">
    <location>
        <begin position="26"/>
        <end position="48"/>
    </location>
</feature>
<proteinExistence type="predicted"/>
<organism evidence="2">
    <name type="scientific">Anopheles atroparvus</name>
    <name type="common">European mosquito</name>
    <dbReference type="NCBI Taxonomy" id="41427"/>
    <lineage>
        <taxon>Eukaryota</taxon>
        <taxon>Metazoa</taxon>
        <taxon>Ecdysozoa</taxon>
        <taxon>Arthropoda</taxon>
        <taxon>Hexapoda</taxon>
        <taxon>Insecta</taxon>
        <taxon>Pterygota</taxon>
        <taxon>Neoptera</taxon>
        <taxon>Endopterygota</taxon>
        <taxon>Diptera</taxon>
        <taxon>Nematocera</taxon>
        <taxon>Culicoidea</taxon>
        <taxon>Culicidae</taxon>
        <taxon>Anophelinae</taxon>
        <taxon>Anopheles</taxon>
    </lineage>
</organism>